<sequence length="119" mass="13603">MDFVTRNLESLENAKSKFIFLISEIEKIDENDKDLPRYKSVLADLSEIIDNSESWDKTLSRLPEKAKNQVLNNLDTYNNDPQGYTGVLALSSFVFMLHTARDLQNPEKIKAILKEVGVL</sequence>
<proteinExistence type="predicted"/>
<name>A0AAJ4I8L9_9VIBR</name>
<protein>
    <submittedName>
        <fullName evidence="1">Uncharacterized protein</fullName>
    </submittedName>
</protein>
<gene>
    <name evidence="1" type="ORF">I3X05_09045</name>
</gene>
<evidence type="ECO:0000313" key="2">
    <source>
        <dbReference type="Proteomes" id="UP000594435"/>
    </source>
</evidence>
<dbReference type="Proteomes" id="UP000594435">
    <property type="component" value="Chromosome 1"/>
</dbReference>
<dbReference type="EMBL" id="CP065217">
    <property type="protein sequence ID" value="QPL52246.1"/>
    <property type="molecule type" value="Genomic_DNA"/>
</dbReference>
<organism evidence="1 2">
    <name type="scientific">Vibrio navarrensis</name>
    <dbReference type="NCBI Taxonomy" id="29495"/>
    <lineage>
        <taxon>Bacteria</taxon>
        <taxon>Pseudomonadati</taxon>
        <taxon>Pseudomonadota</taxon>
        <taxon>Gammaproteobacteria</taxon>
        <taxon>Vibrionales</taxon>
        <taxon>Vibrionaceae</taxon>
        <taxon>Vibrio</taxon>
    </lineage>
</organism>
<accession>A0AAJ4I8L9</accession>
<reference evidence="1 2" key="1">
    <citation type="submission" date="2020-11" db="EMBL/GenBank/DDBJ databases">
        <title>Complete and Circularized Genome Assembly of a human isolate of Vibrio navarrensis biotype pommerensis with MiSeq and MinION Sequence Data.</title>
        <authorList>
            <person name="Schwartz K."/>
            <person name="Borowiak M."/>
            <person name="Deneke C."/>
            <person name="Balau V."/>
            <person name="Metelmann C."/>
            <person name="Strauch E."/>
        </authorList>
    </citation>
    <scope>NUCLEOTIDE SEQUENCE [LARGE SCALE GENOMIC DNA]</scope>
    <source>
        <strain evidence="1 2">20-VB00237</strain>
    </source>
</reference>
<evidence type="ECO:0000313" key="1">
    <source>
        <dbReference type="EMBL" id="QPL52246.1"/>
    </source>
</evidence>
<dbReference type="AlphaFoldDB" id="A0AAJ4I8L9"/>
<dbReference type="RefSeq" id="WP_045569190.1">
    <property type="nucleotide sequence ID" value="NZ_CP065217.1"/>
</dbReference>